<dbReference type="PANTHER" id="PTHR30383">
    <property type="entry name" value="THIOESTERASE 1/PROTEASE 1/LYSOPHOSPHOLIPASE L1"/>
    <property type="match status" value="1"/>
</dbReference>
<dbReference type="InterPro" id="IPR036514">
    <property type="entry name" value="SGNH_hydro_sf"/>
</dbReference>
<gene>
    <name evidence="2" type="ORF">SAMN05444320_11017</name>
</gene>
<dbReference type="EMBL" id="FQVN01000010">
    <property type="protein sequence ID" value="SHG55198.1"/>
    <property type="molecule type" value="Genomic_DNA"/>
</dbReference>
<proteinExistence type="predicted"/>
<evidence type="ECO:0000313" key="2">
    <source>
        <dbReference type="EMBL" id="SHG55198.1"/>
    </source>
</evidence>
<dbReference type="Gene3D" id="3.40.50.1110">
    <property type="entry name" value="SGNH hydrolase"/>
    <property type="match status" value="1"/>
</dbReference>
<dbReference type="CDD" id="cd01836">
    <property type="entry name" value="FeeA_FeeB_like"/>
    <property type="match status" value="1"/>
</dbReference>
<dbReference type="GO" id="GO:0004622">
    <property type="term" value="F:phosphatidylcholine lysophospholipase activity"/>
    <property type="evidence" value="ECO:0007669"/>
    <property type="project" value="TreeGrafter"/>
</dbReference>
<accession>A0A1M5KR04</accession>
<protein>
    <submittedName>
        <fullName evidence="2">Lysophospholipase L1</fullName>
    </submittedName>
</protein>
<evidence type="ECO:0000313" key="3">
    <source>
        <dbReference type="Proteomes" id="UP000184501"/>
    </source>
</evidence>
<keyword evidence="3" id="KW-1185">Reference proteome</keyword>
<dbReference type="OrthoDB" id="9804395at2"/>
<dbReference type="Pfam" id="PF13472">
    <property type="entry name" value="Lipase_GDSL_2"/>
    <property type="match status" value="1"/>
</dbReference>
<feature type="domain" description="SGNH hydrolase-type esterase" evidence="1">
    <location>
        <begin position="78"/>
        <end position="255"/>
    </location>
</feature>
<sequence length="317" mass="32357">MLRTVAFATGALGGLSGAAYGLLTEQSRRARRVIGVPETPPLRADGVYLPDGSGPFAPDDTDNADNAAAAGTPLTFAVLGDSSAAGVGVDAPEELPGVLLALGLAAEAERPVRLVTHAISGATTRELPGQVDAALVEPPDLALVIIGANDVTTQLSVRTSAELLGEQVARLRAAGVSVVVGTCPDLGAIRPIPQPLRSVARTWSLALARAQRRTVAAAGGQPVPLADLLSPEFLTRPAELFSTDQFHPSAAGYAAAREVLLPALCVAAAVWSGPVPAAPARSATAEARRPTARIVSRLNRALRRAEAARPAEGVAAE</sequence>
<dbReference type="STRING" id="2017.SAMN05444320_11017"/>
<organism evidence="2 3">
    <name type="scientific">Streptoalloteichus hindustanus</name>
    <dbReference type="NCBI Taxonomy" id="2017"/>
    <lineage>
        <taxon>Bacteria</taxon>
        <taxon>Bacillati</taxon>
        <taxon>Actinomycetota</taxon>
        <taxon>Actinomycetes</taxon>
        <taxon>Pseudonocardiales</taxon>
        <taxon>Pseudonocardiaceae</taxon>
        <taxon>Streptoalloteichus</taxon>
    </lineage>
</organism>
<evidence type="ECO:0000259" key="1">
    <source>
        <dbReference type="Pfam" id="PF13472"/>
    </source>
</evidence>
<dbReference type="InterPro" id="IPR051532">
    <property type="entry name" value="Ester_Hydrolysis_Enzymes"/>
</dbReference>
<reference evidence="2 3" key="1">
    <citation type="submission" date="2016-11" db="EMBL/GenBank/DDBJ databases">
        <authorList>
            <person name="Jaros S."/>
            <person name="Januszkiewicz K."/>
            <person name="Wedrychowicz H."/>
        </authorList>
    </citation>
    <scope>NUCLEOTIDE SEQUENCE [LARGE SCALE GENOMIC DNA]</scope>
    <source>
        <strain evidence="2 3">DSM 44523</strain>
    </source>
</reference>
<dbReference type="Proteomes" id="UP000184501">
    <property type="component" value="Unassembled WGS sequence"/>
</dbReference>
<name>A0A1M5KR04_STRHI</name>
<dbReference type="InterPro" id="IPR013830">
    <property type="entry name" value="SGNH_hydro"/>
</dbReference>
<dbReference type="SUPFAM" id="SSF52266">
    <property type="entry name" value="SGNH hydrolase"/>
    <property type="match status" value="1"/>
</dbReference>
<dbReference type="PANTHER" id="PTHR30383:SF5">
    <property type="entry name" value="SGNH HYDROLASE-TYPE ESTERASE DOMAIN-CONTAINING PROTEIN"/>
    <property type="match status" value="1"/>
</dbReference>
<dbReference type="AlphaFoldDB" id="A0A1M5KR04"/>